<evidence type="ECO:0000256" key="4">
    <source>
        <dbReference type="ARBA" id="ARBA00023125"/>
    </source>
</evidence>
<evidence type="ECO:0000256" key="2">
    <source>
        <dbReference type="ARBA" id="ARBA00022723"/>
    </source>
</evidence>
<evidence type="ECO:0000256" key="5">
    <source>
        <dbReference type="ARBA" id="ARBA00023163"/>
    </source>
</evidence>
<dbReference type="GeneID" id="81443617"/>
<dbReference type="CDD" id="cd12148">
    <property type="entry name" value="fungal_TF_MHR"/>
    <property type="match status" value="1"/>
</dbReference>
<dbReference type="SMART" id="SM00906">
    <property type="entry name" value="Fungal_trans"/>
    <property type="match status" value="1"/>
</dbReference>
<evidence type="ECO:0000259" key="8">
    <source>
        <dbReference type="PROSITE" id="PS50048"/>
    </source>
</evidence>
<dbReference type="RefSeq" id="XP_056550398.1">
    <property type="nucleotide sequence ID" value="XM_056704438.1"/>
</dbReference>
<dbReference type="InterPro" id="IPR001138">
    <property type="entry name" value="Zn2Cys6_DnaBD"/>
</dbReference>
<proteinExistence type="predicted"/>
<organism evidence="9 10">
    <name type="scientific">Penicillium cataractarum</name>
    <dbReference type="NCBI Taxonomy" id="2100454"/>
    <lineage>
        <taxon>Eukaryota</taxon>
        <taxon>Fungi</taxon>
        <taxon>Dikarya</taxon>
        <taxon>Ascomycota</taxon>
        <taxon>Pezizomycotina</taxon>
        <taxon>Eurotiomycetes</taxon>
        <taxon>Eurotiomycetidae</taxon>
        <taxon>Eurotiales</taxon>
        <taxon>Aspergillaceae</taxon>
        <taxon>Penicillium</taxon>
    </lineage>
</organism>
<dbReference type="OrthoDB" id="424974at2759"/>
<keyword evidence="4" id="KW-0238">DNA-binding</keyword>
<dbReference type="AlphaFoldDB" id="A0A9W9UVP0"/>
<protein>
    <submittedName>
        <fullName evidence="9">C6 transcription factor</fullName>
    </submittedName>
</protein>
<evidence type="ECO:0000256" key="3">
    <source>
        <dbReference type="ARBA" id="ARBA00023015"/>
    </source>
</evidence>
<dbReference type="PANTHER" id="PTHR31001:SF57">
    <property type="entry name" value="ZN(II)2CYS6 TRANSCRIPTION FACTOR (EUROFUNG)"/>
    <property type="match status" value="1"/>
</dbReference>
<dbReference type="PROSITE" id="PS00463">
    <property type="entry name" value="ZN2_CY6_FUNGAL_1"/>
    <property type="match status" value="1"/>
</dbReference>
<accession>A0A9W9UVP0</accession>
<feature type="region of interest" description="Disordered" evidence="7">
    <location>
        <begin position="148"/>
        <end position="168"/>
    </location>
</feature>
<dbReference type="PANTHER" id="PTHR31001">
    <property type="entry name" value="UNCHARACTERIZED TRANSCRIPTIONAL REGULATORY PROTEIN"/>
    <property type="match status" value="1"/>
</dbReference>
<feature type="region of interest" description="Disordered" evidence="7">
    <location>
        <begin position="98"/>
        <end position="123"/>
    </location>
</feature>
<keyword evidence="10" id="KW-1185">Reference proteome</keyword>
<name>A0A9W9UVP0_9EURO</name>
<evidence type="ECO:0000256" key="6">
    <source>
        <dbReference type="ARBA" id="ARBA00023242"/>
    </source>
</evidence>
<feature type="compositionally biased region" description="Low complexity" evidence="7">
    <location>
        <begin position="98"/>
        <end position="109"/>
    </location>
</feature>
<reference evidence="9" key="2">
    <citation type="journal article" date="2023" name="IMA Fungus">
        <title>Comparative genomic study of the Penicillium genus elucidates a diverse pangenome and 15 lateral gene transfer events.</title>
        <authorList>
            <person name="Petersen C."/>
            <person name="Sorensen T."/>
            <person name="Nielsen M.R."/>
            <person name="Sondergaard T.E."/>
            <person name="Sorensen J.L."/>
            <person name="Fitzpatrick D.A."/>
            <person name="Frisvad J.C."/>
            <person name="Nielsen K.L."/>
        </authorList>
    </citation>
    <scope>NUCLEOTIDE SEQUENCE</scope>
    <source>
        <strain evidence="9">IBT 29864</strain>
    </source>
</reference>
<comment type="caution">
    <text evidence="9">The sequence shown here is derived from an EMBL/GenBank/DDBJ whole genome shotgun (WGS) entry which is preliminary data.</text>
</comment>
<evidence type="ECO:0000256" key="7">
    <source>
        <dbReference type="SAM" id="MobiDB-lite"/>
    </source>
</evidence>
<dbReference type="GO" id="GO:0000981">
    <property type="term" value="F:DNA-binding transcription factor activity, RNA polymerase II-specific"/>
    <property type="evidence" value="ECO:0007669"/>
    <property type="project" value="InterPro"/>
</dbReference>
<keyword evidence="5" id="KW-0804">Transcription</keyword>
<dbReference type="Pfam" id="PF00172">
    <property type="entry name" value="Zn_clus"/>
    <property type="match status" value="1"/>
</dbReference>
<keyword evidence="3" id="KW-0805">Transcription regulation</keyword>
<dbReference type="GO" id="GO:0008270">
    <property type="term" value="F:zinc ion binding"/>
    <property type="evidence" value="ECO:0007669"/>
    <property type="project" value="InterPro"/>
</dbReference>
<dbReference type="CDD" id="cd00067">
    <property type="entry name" value="GAL4"/>
    <property type="match status" value="1"/>
</dbReference>
<evidence type="ECO:0000313" key="9">
    <source>
        <dbReference type="EMBL" id="KAJ5359112.1"/>
    </source>
</evidence>
<dbReference type="Gene3D" id="4.10.240.10">
    <property type="entry name" value="Zn(2)-C6 fungal-type DNA-binding domain"/>
    <property type="match status" value="1"/>
</dbReference>
<dbReference type="PROSITE" id="PS50048">
    <property type="entry name" value="ZN2_CY6_FUNGAL_2"/>
    <property type="match status" value="1"/>
</dbReference>
<keyword evidence="6" id="KW-0539">Nucleus</keyword>
<gene>
    <name evidence="9" type="ORF">N7496_011525</name>
</gene>
<dbReference type="EMBL" id="JAPZBS010000009">
    <property type="protein sequence ID" value="KAJ5359112.1"/>
    <property type="molecule type" value="Genomic_DNA"/>
</dbReference>
<evidence type="ECO:0000256" key="1">
    <source>
        <dbReference type="ARBA" id="ARBA00004123"/>
    </source>
</evidence>
<comment type="subcellular location">
    <subcellularLocation>
        <location evidence="1">Nucleus</location>
    </subcellularLocation>
</comment>
<dbReference type="InterPro" id="IPR036864">
    <property type="entry name" value="Zn2-C6_fun-type_DNA-bd_sf"/>
</dbReference>
<sequence length="687" mass="76149">MDMEHVRRYNVERSCLRCHERKVRCDKGAPCNKCVRLNVPCQYPGPRRAKRRPPKTTVTDVVARLEQLERSITTLAGSKMAGASAQVNQALTGSNVQISPVSVSSQSGPGLSGRSGRDEESHRGFLSRDGCYIDEPLLSRVLEKEKDLQTAMGSPNTENTSSRKPPPLKVDGIITNPILLQADFRALCPTRWQGTLLWQIFLSRVDPVLKVIHVPTTTPRIYTAINRPDAVKPDVHCLLFAIFFAATTTLVSDDPTNEETRDDLRRYQQGLELAMHNSSFLDSPTVTSLQAMAIYLTCLRYTNSGRSGFTLRGLAIRAAQSIGVHRDGKNFKLPPLECELRRRLWWILYTTDARMAEDHGISVSEQDFGADTEFPTNIDDQNLTETQTTPSQSLPRWTEMSFILIISEINSMWVPISRASGHAESLITDLKTRLHERYLQYADMDIPIQRQGVMVAQVLLSKLEVHVRQKALQRRSAADTDANVEAASSLLAMACHALELGLEMYTDDLLRGTRWLTSTYTQFHLLTYILWHLCVYPSGPHVTRAWRDVNRHFDLAENDPSWPDPGPKWPVLVGLRAKAYKIRQAYVPPVTGVEVIPEGGVTGATTVTAVAAGTGETGMGSVVVANGNMTGAGIENTVAMGGGFVQGAEALFEVNGWDLNWVEFPDWNYLAQSLAVMGQEGGSYPVG</sequence>
<dbReference type="InterPro" id="IPR007219">
    <property type="entry name" value="XnlR_reg_dom"/>
</dbReference>
<dbReference type="SUPFAM" id="SSF57701">
    <property type="entry name" value="Zn2/Cys6 DNA-binding domain"/>
    <property type="match status" value="1"/>
</dbReference>
<dbReference type="GO" id="GO:0005634">
    <property type="term" value="C:nucleus"/>
    <property type="evidence" value="ECO:0007669"/>
    <property type="project" value="UniProtKB-SubCell"/>
</dbReference>
<feature type="domain" description="Zn(2)-C6 fungal-type" evidence="8">
    <location>
        <begin position="14"/>
        <end position="43"/>
    </location>
</feature>
<dbReference type="SMART" id="SM00066">
    <property type="entry name" value="GAL4"/>
    <property type="match status" value="1"/>
</dbReference>
<feature type="compositionally biased region" description="Polar residues" evidence="7">
    <location>
        <begin position="151"/>
        <end position="163"/>
    </location>
</feature>
<dbReference type="Proteomes" id="UP001147782">
    <property type="component" value="Unassembled WGS sequence"/>
</dbReference>
<keyword evidence="2" id="KW-0479">Metal-binding</keyword>
<dbReference type="Pfam" id="PF04082">
    <property type="entry name" value="Fungal_trans"/>
    <property type="match status" value="1"/>
</dbReference>
<dbReference type="GO" id="GO:0003677">
    <property type="term" value="F:DNA binding"/>
    <property type="evidence" value="ECO:0007669"/>
    <property type="project" value="UniProtKB-KW"/>
</dbReference>
<reference evidence="9" key="1">
    <citation type="submission" date="2022-11" db="EMBL/GenBank/DDBJ databases">
        <authorList>
            <person name="Petersen C."/>
        </authorList>
    </citation>
    <scope>NUCLEOTIDE SEQUENCE</scope>
    <source>
        <strain evidence="9">IBT 29864</strain>
    </source>
</reference>
<dbReference type="InterPro" id="IPR050613">
    <property type="entry name" value="Sec_Metabolite_Reg"/>
</dbReference>
<dbReference type="GO" id="GO:0006351">
    <property type="term" value="P:DNA-templated transcription"/>
    <property type="evidence" value="ECO:0007669"/>
    <property type="project" value="InterPro"/>
</dbReference>
<evidence type="ECO:0000313" key="10">
    <source>
        <dbReference type="Proteomes" id="UP001147782"/>
    </source>
</evidence>